<evidence type="ECO:0000256" key="2">
    <source>
        <dbReference type="SAM" id="Phobius"/>
    </source>
</evidence>
<dbReference type="OrthoDB" id="9786756at2"/>
<keyword evidence="2" id="KW-1133">Transmembrane helix</keyword>
<dbReference type="STRING" id="1603606.DSOUD_0978"/>
<dbReference type="AlphaFoldDB" id="A0A0M4D163"/>
<evidence type="ECO:0000256" key="1">
    <source>
        <dbReference type="ARBA" id="ARBA00010996"/>
    </source>
</evidence>
<name>A0A0M4D163_9BACT</name>
<dbReference type="RefSeq" id="WP_096335423.1">
    <property type="nucleotide sequence ID" value="NZ_CP010802.1"/>
</dbReference>
<proteinExistence type="inferred from homology"/>
<dbReference type="InterPro" id="IPR036249">
    <property type="entry name" value="Thioredoxin-like_sf"/>
</dbReference>
<organism evidence="3 4">
    <name type="scientific">Desulfuromonas soudanensis</name>
    <dbReference type="NCBI Taxonomy" id="1603606"/>
    <lineage>
        <taxon>Bacteria</taxon>
        <taxon>Pseudomonadati</taxon>
        <taxon>Thermodesulfobacteriota</taxon>
        <taxon>Desulfuromonadia</taxon>
        <taxon>Desulfuromonadales</taxon>
        <taxon>Desulfuromonadaceae</taxon>
        <taxon>Desulfuromonas</taxon>
    </lineage>
</organism>
<dbReference type="EMBL" id="CP010802">
    <property type="protein sequence ID" value="ALC15764.1"/>
    <property type="molecule type" value="Genomic_DNA"/>
</dbReference>
<sequence>MPLPSFFAARSLAGSYRRLAPLALLGILAVAPPLGAEGLPQHPLSEVLSPPEEIGLDERLGAHIPLDLSFVDERGETVVLRDLVTGPTIIVPVYYSCPNVCSFLQGGLAQALPGIRLKPGEDYRVLSVSFDETETPATAAKARSIYYATLGKDFPADAWLFLTGDLPAIQALTSAAGYRFARRGNDFLHPVAVFIVDGDGQIVRYLQGTSFLPMELTLALVEASEGRMGNTVRKLVQFCFSYDAVGKRYVFNLLRVSATVVIATAAAFFLFLFLTGRRRRE</sequence>
<reference evidence="3 4" key="1">
    <citation type="submission" date="2015-07" db="EMBL/GenBank/DDBJ databases">
        <title>Isolation and Genomic Characterization of a Novel Halophilic Metal-Reducing Deltaproteobacterium from the Deep Subsurface.</title>
        <authorList>
            <person name="Badalamenti J.P."/>
            <person name="Summers Z.M."/>
            <person name="Gralnick J.A."/>
            <person name="Bond D.R."/>
        </authorList>
    </citation>
    <scope>NUCLEOTIDE SEQUENCE [LARGE SCALE GENOMIC DNA]</scope>
    <source>
        <strain evidence="3 4">WTL</strain>
    </source>
</reference>
<keyword evidence="2" id="KW-0472">Membrane</keyword>
<keyword evidence="2" id="KW-0812">Transmembrane</keyword>
<dbReference type="SUPFAM" id="SSF52833">
    <property type="entry name" value="Thioredoxin-like"/>
    <property type="match status" value="1"/>
</dbReference>
<feature type="transmembrane region" description="Helical" evidence="2">
    <location>
        <begin position="249"/>
        <end position="274"/>
    </location>
</feature>
<evidence type="ECO:0000313" key="4">
    <source>
        <dbReference type="Proteomes" id="UP000057158"/>
    </source>
</evidence>
<evidence type="ECO:0000313" key="3">
    <source>
        <dbReference type="EMBL" id="ALC15764.1"/>
    </source>
</evidence>
<dbReference type="CDD" id="cd02968">
    <property type="entry name" value="SCO"/>
    <property type="match status" value="1"/>
</dbReference>
<dbReference type="KEGG" id="des:DSOUD_0978"/>
<dbReference type="PATRIC" id="fig|1603606.3.peg.1073"/>
<dbReference type="Proteomes" id="UP000057158">
    <property type="component" value="Chromosome"/>
</dbReference>
<keyword evidence="4" id="KW-1185">Reference proteome</keyword>
<accession>A0A0M4D163</accession>
<gene>
    <name evidence="3" type="primary">sco</name>
    <name evidence="3" type="ORF">DSOUD_0978</name>
</gene>
<protein>
    <submittedName>
        <fullName evidence="3">Cytochrome c oxidase Cu insertion factor</fullName>
    </submittedName>
</protein>
<dbReference type="Gene3D" id="3.40.30.10">
    <property type="entry name" value="Glutaredoxin"/>
    <property type="match status" value="1"/>
</dbReference>
<comment type="similarity">
    <text evidence="1">Belongs to the SCO1/2 family.</text>
</comment>
<dbReference type="InterPro" id="IPR003782">
    <property type="entry name" value="SCO1/SenC"/>
</dbReference>